<evidence type="ECO:0000313" key="2">
    <source>
        <dbReference type="EMBL" id="MBP1920743.1"/>
    </source>
</evidence>
<protein>
    <recommendedName>
        <fullName evidence="1">DUF1858 domain-containing protein</fullName>
    </recommendedName>
</protein>
<keyword evidence="3" id="KW-1185">Reference proteome</keyword>
<evidence type="ECO:0000259" key="1">
    <source>
        <dbReference type="Pfam" id="PF08984"/>
    </source>
</evidence>
<evidence type="ECO:0000313" key="3">
    <source>
        <dbReference type="Proteomes" id="UP001519271"/>
    </source>
</evidence>
<dbReference type="EMBL" id="JAGGKC010000038">
    <property type="protein sequence ID" value="MBP1920743.1"/>
    <property type="molecule type" value="Genomic_DNA"/>
</dbReference>
<reference evidence="2 3" key="1">
    <citation type="submission" date="2021-03" db="EMBL/GenBank/DDBJ databases">
        <title>Genomic Encyclopedia of Type Strains, Phase IV (KMG-IV): sequencing the most valuable type-strain genomes for metagenomic binning, comparative biology and taxonomic classification.</title>
        <authorList>
            <person name="Goeker M."/>
        </authorList>
    </citation>
    <scope>NUCLEOTIDE SEQUENCE [LARGE SCALE GENOMIC DNA]</scope>
    <source>
        <strain evidence="2 3">DSM 6139</strain>
    </source>
</reference>
<dbReference type="SUPFAM" id="SSF140683">
    <property type="entry name" value="SP0561-like"/>
    <property type="match status" value="1"/>
</dbReference>
<name>A0ABS4G856_9CLOT</name>
<dbReference type="InterPro" id="IPR038062">
    <property type="entry name" value="ScdA-like_N_sf"/>
</dbReference>
<dbReference type="InterPro" id="IPR015077">
    <property type="entry name" value="DUF1858"/>
</dbReference>
<gene>
    <name evidence="2" type="ORF">J2Z34_003258</name>
</gene>
<dbReference type="Proteomes" id="UP001519271">
    <property type="component" value="Unassembled WGS sequence"/>
</dbReference>
<dbReference type="RefSeq" id="WP_209460904.1">
    <property type="nucleotide sequence ID" value="NZ_JAGGKC010000038.1"/>
</dbReference>
<proteinExistence type="predicted"/>
<comment type="caution">
    <text evidence="2">The sequence shown here is derived from an EMBL/GenBank/DDBJ whole genome shotgun (WGS) entry which is preliminary data.</text>
</comment>
<dbReference type="Pfam" id="PF08984">
    <property type="entry name" value="DUF1858"/>
    <property type="match status" value="1"/>
</dbReference>
<sequence length="75" mass="8553">MKRIDLRKSVYEICTAEPEVADLLKGLGFTSITEPGMLQTAGRFMTIPKASVMKKIPMQMIIEEFKKKGYELEEI</sequence>
<feature type="domain" description="DUF1858" evidence="1">
    <location>
        <begin position="4"/>
        <end position="62"/>
    </location>
</feature>
<accession>A0ABS4G856</accession>
<organism evidence="2 3">
    <name type="scientific">Youngiibacter multivorans</name>
    <dbReference type="NCBI Taxonomy" id="937251"/>
    <lineage>
        <taxon>Bacteria</taxon>
        <taxon>Bacillati</taxon>
        <taxon>Bacillota</taxon>
        <taxon>Clostridia</taxon>
        <taxon>Eubacteriales</taxon>
        <taxon>Clostridiaceae</taxon>
        <taxon>Youngiibacter</taxon>
    </lineage>
</organism>
<dbReference type="Gene3D" id="1.10.3910.10">
    <property type="entry name" value="SP0561-like"/>
    <property type="match status" value="1"/>
</dbReference>